<gene>
    <name evidence="1" type="ORF">D6D85_00905</name>
</gene>
<comment type="caution">
    <text evidence="1">The sequence shown here is derived from an EMBL/GenBank/DDBJ whole genome shotgun (WGS) entry which is preliminary data.</text>
</comment>
<reference evidence="1 2" key="1">
    <citation type="submission" date="2018-10" db="EMBL/GenBank/DDBJ databases">
        <title>Co-occurring genomic capacity for anaerobic methane metabolism and dissimilatory sulfite reduction discovered in the Korarchaeota.</title>
        <authorList>
            <person name="Mckay L.J."/>
            <person name="Dlakic M."/>
            <person name="Fields M.W."/>
            <person name="Delmont T.O."/>
            <person name="Eren A.M."/>
            <person name="Jay Z.J."/>
            <person name="Klingelsmith K.B."/>
            <person name="Rusch D.B."/>
            <person name="Inskeep W.P."/>
        </authorList>
    </citation>
    <scope>NUCLEOTIDE SEQUENCE [LARGE SCALE GENOMIC DNA]</scope>
    <source>
        <strain evidence="1 2">MDKW</strain>
    </source>
</reference>
<protein>
    <submittedName>
        <fullName evidence="1">Uncharacterized protein</fullName>
    </submittedName>
</protein>
<evidence type="ECO:0000313" key="2">
    <source>
        <dbReference type="Proteomes" id="UP000277582"/>
    </source>
</evidence>
<proteinExistence type="predicted"/>
<dbReference type="AlphaFoldDB" id="A0A3R9PJT6"/>
<organism evidence="1 2">
    <name type="scientific">Candidatus Methanodesulfokora washburnensis</name>
    <dbReference type="NCBI Taxonomy" id="2478471"/>
    <lineage>
        <taxon>Archaea</taxon>
        <taxon>Thermoproteota</taxon>
        <taxon>Candidatus Korarchaeia</taxon>
        <taxon>Candidatus Korarchaeia incertae sedis</taxon>
        <taxon>Candidatus Methanodesulfokora</taxon>
    </lineage>
</organism>
<accession>A0A3R9PJT6</accession>
<evidence type="ECO:0000313" key="1">
    <source>
        <dbReference type="EMBL" id="RSN78414.1"/>
    </source>
</evidence>
<keyword evidence="2" id="KW-1185">Reference proteome</keyword>
<sequence>MPKVDLEAGKEAYKEAVRIVPDRYARKIDKADWKTAAESDAAEKTWKEALERAMREERRKKGIARVSNEEWKKAAKELGSKRIKEGMEGKETKWADRFKPFAEAISGVTLPPRSADWKENLKRVEAIVEALVKKKEELMK</sequence>
<dbReference type="Proteomes" id="UP000277582">
    <property type="component" value="Unassembled WGS sequence"/>
</dbReference>
<name>A0A3R9PJT6_9CREN</name>
<dbReference type="RefSeq" id="WP_125670143.1">
    <property type="nucleotide sequence ID" value="NZ_RCOS01000017.1"/>
</dbReference>
<dbReference type="EMBL" id="RCOS01000017">
    <property type="protein sequence ID" value="RSN78414.1"/>
    <property type="molecule type" value="Genomic_DNA"/>
</dbReference>